<dbReference type="InterPro" id="IPR036282">
    <property type="entry name" value="Glutathione-S-Trfase_C_sf"/>
</dbReference>
<keyword evidence="3" id="KW-0808">Transferase</keyword>
<keyword evidence="4" id="KW-1185">Reference proteome</keyword>
<organism evidence="3 4">
    <name type="scientific">Halospina denitrificans</name>
    <dbReference type="NCBI Taxonomy" id="332522"/>
    <lineage>
        <taxon>Bacteria</taxon>
        <taxon>Pseudomonadati</taxon>
        <taxon>Pseudomonadota</taxon>
        <taxon>Gammaproteobacteria</taxon>
        <taxon>Halospina</taxon>
    </lineage>
</organism>
<gene>
    <name evidence="3" type="ORF">DES49_1801</name>
</gene>
<evidence type="ECO:0000259" key="2">
    <source>
        <dbReference type="PROSITE" id="PS50405"/>
    </source>
</evidence>
<dbReference type="CDD" id="cd00299">
    <property type="entry name" value="GST_C_family"/>
    <property type="match status" value="1"/>
</dbReference>
<dbReference type="Gene3D" id="3.40.30.110">
    <property type="match status" value="2"/>
</dbReference>
<feature type="domain" description="GST C-terminal" evidence="2">
    <location>
        <begin position="90"/>
        <end position="242"/>
    </location>
</feature>
<dbReference type="InterPro" id="IPR036249">
    <property type="entry name" value="Thioredoxin-like_sf"/>
</dbReference>
<dbReference type="RefSeq" id="WP_133736048.1">
    <property type="nucleotide sequence ID" value="NZ_SOAX01000003.1"/>
</dbReference>
<evidence type="ECO:0000259" key="1">
    <source>
        <dbReference type="PROSITE" id="PS50404"/>
    </source>
</evidence>
<dbReference type="InterPro" id="IPR004045">
    <property type="entry name" value="Glutathione_S-Trfase_N"/>
</dbReference>
<protein>
    <submittedName>
        <fullName evidence="3">Glutathione S-transferase</fullName>
    </submittedName>
</protein>
<dbReference type="Pfam" id="PF13417">
    <property type="entry name" value="GST_N_3"/>
    <property type="match status" value="1"/>
</dbReference>
<dbReference type="OrthoDB" id="5791869at2"/>
<comment type="caution">
    <text evidence="3">The sequence shown here is derived from an EMBL/GenBank/DDBJ whole genome shotgun (WGS) entry which is preliminary data.</text>
</comment>
<sequence>MPDLILHHYPMSPFSEKIRPMLGYAGLSWQSVTVREMPPRPKLEALTGGYRKIPVAQIGADVFCDTRTIAREIAALSNRPELVVEDSSEDVQAFVRDADLEVFLACIISASGPGMLVKLAKSTSTMNALRFLKDRIAIGRKARVQPMAPKQARQRVKEHLERMEGMLEKDFLFGDSPCIADFSAYHGLWYVRDLAEKPVIRSYPRVNAWMDRIKAFGHGSPTALTADEALDSARSSEPRAISEQGSDPMLGKTVSIAPDDYAREPVTGVLVAANEYDWVLRRDTDDLGVLHVHLPKQGYKIRDA</sequence>
<dbReference type="SUPFAM" id="SSF52833">
    <property type="entry name" value="Thioredoxin-like"/>
    <property type="match status" value="1"/>
</dbReference>
<evidence type="ECO:0000313" key="3">
    <source>
        <dbReference type="EMBL" id="TDT41699.1"/>
    </source>
</evidence>
<dbReference type="CDD" id="cd00570">
    <property type="entry name" value="GST_N_family"/>
    <property type="match status" value="1"/>
</dbReference>
<dbReference type="PROSITE" id="PS50405">
    <property type="entry name" value="GST_CTER"/>
    <property type="match status" value="1"/>
</dbReference>
<reference evidence="3 4" key="1">
    <citation type="submission" date="2019-03" db="EMBL/GenBank/DDBJ databases">
        <title>Genomic Encyclopedia of Type Strains, Phase IV (KMG-IV): sequencing the most valuable type-strain genomes for metagenomic binning, comparative biology and taxonomic classification.</title>
        <authorList>
            <person name="Goeker M."/>
        </authorList>
    </citation>
    <scope>NUCLEOTIDE SEQUENCE [LARGE SCALE GENOMIC DNA]</scope>
    <source>
        <strain evidence="3 4">DSM 15505</strain>
    </source>
</reference>
<feature type="domain" description="GST N-terminal" evidence="1">
    <location>
        <begin position="2"/>
        <end position="81"/>
    </location>
</feature>
<dbReference type="InterPro" id="IPR010987">
    <property type="entry name" value="Glutathione-S-Trfase_C-like"/>
</dbReference>
<dbReference type="SUPFAM" id="SSF47616">
    <property type="entry name" value="GST C-terminal domain-like"/>
    <property type="match status" value="1"/>
</dbReference>
<name>A0A4R7JXA6_9GAMM</name>
<dbReference type="EMBL" id="SOAX01000003">
    <property type="protein sequence ID" value="TDT41699.1"/>
    <property type="molecule type" value="Genomic_DNA"/>
</dbReference>
<dbReference type="InterPro" id="IPR004046">
    <property type="entry name" value="GST_C"/>
</dbReference>
<proteinExistence type="predicted"/>
<evidence type="ECO:0000313" key="4">
    <source>
        <dbReference type="Proteomes" id="UP000295830"/>
    </source>
</evidence>
<dbReference type="Proteomes" id="UP000295830">
    <property type="component" value="Unassembled WGS sequence"/>
</dbReference>
<dbReference type="Pfam" id="PF00043">
    <property type="entry name" value="GST_C"/>
    <property type="match status" value="1"/>
</dbReference>
<dbReference type="GO" id="GO:0016740">
    <property type="term" value="F:transferase activity"/>
    <property type="evidence" value="ECO:0007669"/>
    <property type="project" value="UniProtKB-KW"/>
</dbReference>
<dbReference type="PROSITE" id="PS50404">
    <property type="entry name" value="GST_NTER"/>
    <property type="match status" value="1"/>
</dbReference>
<dbReference type="AlphaFoldDB" id="A0A4R7JXA6"/>
<accession>A0A4R7JXA6</accession>